<reference evidence="2" key="1">
    <citation type="submission" date="2025-08" db="UniProtKB">
        <authorList>
            <consortium name="RefSeq"/>
        </authorList>
    </citation>
    <scope>IDENTIFICATION</scope>
</reference>
<proteinExistence type="predicted"/>
<dbReference type="AlphaFoldDB" id="A0A6P5WCT4"/>
<name>A0A6P5WCT4_9EIME</name>
<sequence>MATQAANSVLPRSALRTINALQLDHDRLSETSKNDYSFRSNSADHIALFSDHILIRRSAMGLQGGGMHCKHLKVSLLGTHHKVTLALFCKLLTGQSPPLEVLREPVGVEWGLRRLNQQGTDIRMTVWALSVAEAFSELRVELCRESHALLLIVDAGIEGSTPVSEQLQQLQVLRDSCVKALQPNRQPEVLLVAAGGDGPAWAKAAIACRRFASTHRCRFLEVQPVSTAGTESLLRLLSASNSAIADPKAGIF</sequence>
<dbReference type="OrthoDB" id="10360783at2759"/>
<dbReference type="RefSeq" id="XP_022588775.2">
    <property type="nucleotide sequence ID" value="XM_022734298.2"/>
</dbReference>
<keyword evidence="1" id="KW-1185">Reference proteome</keyword>
<protein>
    <submittedName>
        <fullName evidence="2">Uncharacterized protein LOC34621072</fullName>
    </submittedName>
</protein>
<dbReference type="GeneID" id="34621072"/>
<gene>
    <name evidence="2" type="primary">LOC34621072</name>
</gene>
<evidence type="ECO:0000313" key="2">
    <source>
        <dbReference type="RefSeq" id="XP_022588775.2"/>
    </source>
</evidence>
<accession>A0A6P5WCT4</accession>
<evidence type="ECO:0000313" key="1">
    <source>
        <dbReference type="Proteomes" id="UP000515125"/>
    </source>
</evidence>
<dbReference type="Proteomes" id="UP000515125">
    <property type="component" value="Unplaced"/>
</dbReference>
<organism evidence="1 2">
    <name type="scientific">Cyclospora cayetanensis</name>
    <dbReference type="NCBI Taxonomy" id="88456"/>
    <lineage>
        <taxon>Eukaryota</taxon>
        <taxon>Sar</taxon>
        <taxon>Alveolata</taxon>
        <taxon>Apicomplexa</taxon>
        <taxon>Conoidasida</taxon>
        <taxon>Coccidia</taxon>
        <taxon>Eucoccidiorida</taxon>
        <taxon>Eimeriorina</taxon>
        <taxon>Eimeriidae</taxon>
        <taxon>Cyclospora</taxon>
    </lineage>
</organism>